<evidence type="ECO:0000259" key="2">
    <source>
        <dbReference type="Pfam" id="PF00149"/>
    </source>
</evidence>
<dbReference type="EMBL" id="VZPB01000004">
    <property type="protein sequence ID" value="KAB0584681.1"/>
    <property type="molecule type" value="Genomic_DNA"/>
</dbReference>
<dbReference type="Proteomes" id="UP000430120">
    <property type="component" value="Unassembled WGS sequence"/>
</dbReference>
<dbReference type="AlphaFoldDB" id="A0A643FG52"/>
<dbReference type="InterPro" id="IPR004843">
    <property type="entry name" value="Calcineurin-like_PHP"/>
</dbReference>
<dbReference type="InterPro" id="IPR029052">
    <property type="entry name" value="Metallo-depent_PP-like"/>
</dbReference>
<proteinExistence type="predicted"/>
<evidence type="ECO:0000313" key="4">
    <source>
        <dbReference type="Proteomes" id="UP000430120"/>
    </source>
</evidence>
<keyword evidence="4" id="KW-1185">Reference proteome</keyword>
<name>A0A643FG52_IDEDE</name>
<evidence type="ECO:0000313" key="3">
    <source>
        <dbReference type="EMBL" id="KAB0584681.1"/>
    </source>
</evidence>
<organism evidence="3 4">
    <name type="scientific">Ideonella dechloratans</name>
    <dbReference type="NCBI Taxonomy" id="36863"/>
    <lineage>
        <taxon>Bacteria</taxon>
        <taxon>Pseudomonadati</taxon>
        <taxon>Pseudomonadota</taxon>
        <taxon>Betaproteobacteria</taxon>
        <taxon>Burkholderiales</taxon>
        <taxon>Sphaerotilaceae</taxon>
        <taxon>Ideonella</taxon>
    </lineage>
</organism>
<protein>
    <recommendedName>
        <fullName evidence="2">Calcineurin-like phosphoesterase domain-containing protein</fullName>
    </recommendedName>
</protein>
<gene>
    <name evidence="3" type="ORF">F7Q92_02285</name>
</gene>
<dbReference type="PROSITE" id="PS51257">
    <property type="entry name" value="PROKAR_LIPOPROTEIN"/>
    <property type="match status" value="1"/>
</dbReference>
<keyword evidence="1" id="KW-0732">Signal</keyword>
<feature type="chain" id="PRO_5024839355" description="Calcineurin-like phosphoesterase domain-containing protein" evidence="1">
    <location>
        <begin position="25"/>
        <end position="432"/>
    </location>
</feature>
<dbReference type="SUPFAM" id="SSF56300">
    <property type="entry name" value="Metallo-dependent phosphatases"/>
    <property type="match status" value="1"/>
</dbReference>
<evidence type="ECO:0000256" key="1">
    <source>
        <dbReference type="SAM" id="SignalP"/>
    </source>
</evidence>
<dbReference type="RefSeq" id="WP_151122327.1">
    <property type="nucleotide sequence ID" value="NZ_CP088082.1"/>
</dbReference>
<accession>A0A643FG52</accession>
<dbReference type="OrthoDB" id="58809at2"/>
<reference evidence="3 4" key="1">
    <citation type="submission" date="2019-09" db="EMBL/GenBank/DDBJ databases">
        <title>Draft genome sequences of 48 bacterial type strains from the CCUG.</title>
        <authorList>
            <person name="Tunovic T."/>
            <person name="Pineiro-Iglesias B."/>
            <person name="Unosson C."/>
            <person name="Inganas E."/>
            <person name="Ohlen M."/>
            <person name="Cardew S."/>
            <person name="Jensie-Markopoulos S."/>
            <person name="Salva-Serra F."/>
            <person name="Jaen-Luchoro D."/>
            <person name="Karlsson R."/>
            <person name="Svensson-Stadler L."/>
            <person name="Chun J."/>
            <person name="Moore E."/>
        </authorList>
    </citation>
    <scope>NUCLEOTIDE SEQUENCE [LARGE SCALE GENOMIC DNA]</scope>
    <source>
        <strain evidence="3 4">CCUG 30977</strain>
    </source>
</reference>
<sequence length="432" mass="45908">MIRQIAPWTLTVRTAALALAAALAGCGGSSSDPTSMTLAVIGDMPYGASPTDTAEFDATPDFINAINADKDVSMVMHAGDIHSGKQYCTQDYDLSIAQQWSAFRVPLVYTPGDNEWADCHKKKEGGGEYSSSTGDIVYVQNNGALASYAGGDPVANLGLVRSIFFAAPGQTLGKAMTVHSQATEYDPAHPTDSAFVENVWFEQQHVLFATANMPGGSNNGTAIWYKTPTMSPAQSLEVANRTGATLRWLQTAFAQAKAHNDAALVLMIQADMWDLDGNTLADGTLTEYKQYIDLIASLAADFGKPVLLINGDSHFYRSDNPLVKGADCHVEVPSSPIGARSVQTTTCADSVAHGALNGITDVADPYLIVEDAGNAGYVPSYAVPNFHRVVVHGNATASNTDKEYLKLTIDTSVDAPASENAFGPFAWTRVQP</sequence>
<dbReference type="Pfam" id="PF00149">
    <property type="entry name" value="Metallophos"/>
    <property type="match status" value="1"/>
</dbReference>
<dbReference type="GO" id="GO:0016787">
    <property type="term" value="F:hydrolase activity"/>
    <property type="evidence" value="ECO:0007669"/>
    <property type="project" value="InterPro"/>
</dbReference>
<feature type="domain" description="Calcineurin-like phosphoesterase" evidence="2">
    <location>
        <begin position="36"/>
        <end position="166"/>
    </location>
</feature>
<comment type="caution">
    <text evidence="3">The sequence shown here is derived from an EMBL/GenBank/DDBJ whole genome shotgun (WGS) entry which is preliminary data.</text>
</comment>
<feature type="signal peptide" evidence="1">
    <location>
        <begin position="1"/>
        <end position="24"/>
    </location>
</feature>